<dbReference type="Proteomes" id="UP000285405">
    <property type="component" value="Unassembled WGS sequence"/>
</dbReference>
<dbReference type="GO" id="GO:0005634">
    <property type="term" value="C:nucleus"/>
    <property type="evidence" value="ECO:0007669"/>
    <property type="project" value="UniProtKB-SubCell"/>
</dbReference>
<dbReference type="EMBL" id="MCBR01009165">
    <property type="protein sequence ID" value="RKF73093.1"/>
    <property type="molecule type" value="Genomic_DNA"/>
</dbReference>
<feature type="domain" description="Exportin-1/Importin-beta-like" evidence="7">
    <location>
        <begin position="107"/>
        <end position="267"/>
    </location>
</feature>
<dbReference type="SUPFAM" id="SSF48371">
    <property type="entry name" value="ARM repeat"/>
    <property type="match status" value="1"/>
</dbReference>
<dbReference type="GO" id="GO:0005737">
    <property type="term" value="C:cytoplasm"/>
    <property type="evidence" value="ECO:0007669"/>
    <property type="project" value="TreeGrafter"/>
</dbReference>
<reference evidence="8 9" key="1">
    <citation type="journal article" date="2018" name="BMC Genomics">
        <title>Comparative genome analyses reveal sequence features reflecting distinct modes of host-adaptation between dicot and monocot powdery mildew.</title>
        <authorList>
            <person name="Wu Y."/>
            <person name="Ma X."/>
            <person name="Pan Z."/>
            <person name="Kale S.D."/>
            <person name="Song Y."/>
            <person name="King H."/>
            <person name="Zhang Q."/>
            <person name="Presley C."/>
            <person name="Deng X."/>
            <person name="Wei C.I."/>
            <person name="Xiao S."/>
        </authorList>
    </citation>
    <scope>NUCLEOTIDE SEQUENCE [LARGE SCALE GENOMIC DNA]</scope>
    <source>
        <strain evidence="8">UCSC1</strain>
    </source>
</reference>
<evidence type="ECO:0000256" key="6">
    <source>
        <dbReference type="ARBA" id="ARBA00025147"/>
    </source>
</evidence>
<protein>
    <submittedName>
        <fullName evidence="8">Importin beta-like protein kap111</fullName>
    </submittedName>
</protein>
<dbReference type="Pfam" id="PF08389">
    <property type="entry name" value="Xpo1"/>
    <property type="match status" value="1"/>
</dbReference>
<dbReference type="PANTHER" id="PTHR12363:SF33">
    <property type="entry name" value="IMPORTIN-13"/>
    <property type="match status" value="1"/>
</dbReference>
<dbReference type="InterPro" id="IPR016024">
    <property type="entry name" value="ARM-type_fold"/>
</dbReference>
<dbReference type="InterPro" id="IPR051345">
    <property type="entry name" value="Importin_beta-like_NTR"/>
</dbReference>
<evidence type="ECO:0000256" key="3">
    <source>
        <dbReference type="ARBA" id="ARBA00022448"/>
    </source>
</evidence>
<keyword evidence="5" id="KW-0539">Nucleus</keyword>
<comment type="subcellular location">
    <subcellularLocation>
        <location evidence="1">Nucleus</location>
    </subcellularLocation>
</comment>
<comment type="caution">
    <text evidence="8">The sequence shown here is derived from an EMBL/GenBank/DDBJ whole genome shotgun (WGS) entry which is preliminary data.</text>
</comment>
<name>A0A420IEX9_9PEZI</name>
<dbReference type="GO" id="GO:0008033">
    <property type="term" value="P:tRNA processing"/>
    <property type="evidence" value="ECO:0007669"/>
    <property type="project" value="UniProtKB-KW"/>
</dbReference>
<dbReference type="AlphaFoldDB" id="A0A420IEX9"/>
<evidence type="ECO:0000259" key="7">
    <source>
        <dbReference type="Pfam" id="PF08389"/>
    </source>
</evidence>
<evidence type="ECO:0000256" key="2">
    <source>
        <dbReference type="ARBA" id="ARBA00007991"/>
    </source>
</evidence>
<comment type="function">
    <text evidence="6">tRNA nucleus export receptor which facilitates tRNA translocation across the nuclear pore complex. Involved in pre-tRNA splicing, probably by affecting the interaction of pre-tRNA with splicing endonuclease.</text>
</comment>
<dbReference type="GO" id="GO:0006606">
    <property type="term" value="P:protein import into nucleus"/>
    <property type="evidence" value="ECO:0007669"/>
    <property type="project" value="TreeGrafter"/>
</dbReference>
<dbReference type="InterPro" id="IPR011989">
    <property type="entry name" value="ARM-like"/>
</dbReference>
<keyword evidence="4" id="KW-0819">tRNA processing</keyword>
<dbReference type="InterPro" id="IPR013598">
    <property type="entry name" value="Exportin-1/Importin-b-like"/>
</dbReference>
<evidence type="ECO:0000313" key="8">
    <source>
        <dbReference type="EMBL" id="RKF73093.1"/>
    </source>
</evidence>
<dbReference type="OrthoDB" id="2016913at2759"/>
<evidence type="ECO:0000256" key="4">
    <source>
        <dbReference type="ARBA" id="ARBA00022694"/>
    </source>
</evidence>
<sequence length="1003" mass="112116">MDNDQLPTSIEEIEALIKQLYGIRVAGDIKKIQEILHKLQLSPQGWHMANALLNRNDDQVKFFGALTFIVKLNTDAKTLSEDDAQSLLVALIGSLIKWTESGQGPLVGRKLCSVLVAYFLQFPSSWSNCVKHLLYCFCSNEALPYSALDESLDSGILILNITERKAQTVFWFASALVEDLSKMDSNSMKANNFHRCVRPNVDVIVPLIGKYLCKEPSPIIIEVQQAALSCFQSWVSFSHRSFIDKEADLEALHLLTQPALRCITNDVLYETSVELFTDILSSYSRFLRQEDFDSLHSLFNSSWAQKKYEALVEGDYEWDSLQFGQLLLAIGDATQKELALNIDDPLSTHYLSLFIGLLNAKGYAFSEDKIYVSALEFWSTFVEVMVDESFSIESASVPSWFPTAQHYVMQAIENCWRKSLFPPPHVFNSWDAVDSTGFKDARRDLSDLIQQFYLVSGPNLLQFWIEKISYSAATRKWPELEASLYCLAQLSDSVSETSSRDNALDQVFTPELINLFIDPHLEISTRTCRAFLNLIIGYASYFKERPQLIPNVLNLSFVALTSPGLVLQASRSITKLFSNCRQSLLPNLSGFLQHYSNIAPNSALDSEVKGSVIEGVSCLIQALDSEVSKIAPLNQLLGYIEADVEKCLRLVLAQNDILETHDKSTGIDNEDEAAEIGISVLKCLSGVARGLQASDDRSINLDSENEVDSSIWSNKEGLCVQQKIYDIICRVFDALRHRGDIVEECCSLWRHGLREIELGPFALPPNLIAEFMMKADITTPRLGLIIKTATYLTSSKYSTHAREFLNPLLTWLTNMLLILNDPGADSEISHAGIEFIHRLLPGNIDVLLSFQPPASLEFLFMFALKAIEGSEPLPKSAAADFWNTFISLDSLPSEIQSSLNSAIQILGPLLTKALVFSVGGNAARSELDKLSGPIKKLTTCQVNAKQWFGAALTDPNFPSKRVDSKDKALFLEKIMNLRGARITNQVVRDFWLSCRGSNFAYVS</sequence>
<gene>
    <name evidence="8" type="ORF">GcC1_091011</name>
</gene>
<evidence type="ECO:0000313" key="9">
    <source>
        <dbReference type="Proteomes" id="UP000285405"/>
    </source>
</evidence>
<proteinExistence type="inferred from homology"/>
<evidence type="ECO:0000256" key="1">
    <source>
        <dbReference type="ARBA" id="ARBA00004123"/>
    </source>
</evidence>
<comment type="similarity">
    <text evidence="2">Belongs to the importin beta family.</text>
</comment>
<keyword evidence="3" id="KW-0813">Transport</keyword>
<dbReference type="Gene3D" id="1.25.10.10">
    <property type="entry name" value="Leucine-rich Repeat Variant"/>
    <property type="match status" value="1"/>
</dbReference>
<evidence type="ECO:0000256" key="5">
    <source>
        <dbReference type="ARBA" id="ARBA00023242"/>
    </source>
</evidence>
<dbReference type="PANTHER" id="PTHR12363">
    <property type="entry name" value="TRANSPORTIN 3 AND IMPORTIN 13"/>
    <property type="match status" value="1"/>
</dbReference>
<organism evidence="8 9">
    <name type="scientific">Golovinomyces cichoracearum</name>
    <dbReference type="NCBI Taxonomy" id="62708"/>
    <lineage>
        <taxon>Eukaryota</taxon>
        <taxon>Fungi</taxon>
        <taxon>Dikarya</taxon>
        <taxon>Ascomycota</taxon>
        <taxon>Pezizomycotina</taxon>
        <taxon>Leotiomycetes</taxon>
        <taxon>Erysiphales</taxon>
        <taxon>Erysiphaceae</taxon>
        <taxon>Golovinomyces</taxon>
    </lineage>
</organism>
<accession>A0A420IEX9</accession>